<evidence type="ECO:0000313" key="1">
    <source>
        <dbReference type="EMBL" id="WXK75147.1"/>
    </source>
</evidence>
<dbReference type="EMBL" id="CP147982">
    <property type="protein sequence ID" value="WXK75147.1"/>
    <property type="molecule type" value="Genomic_DNA"/>
</dbReference>
<reference evidence="1 2" key="1">
    <citation type="submission" date="2024-03" db="EMBL/GenBank/DDBJ databases">
        <title>The complete genome of Streptomyces sirii sp.nov.</title>
        <authorList>
            <person name="Zakalyukina Y.V."/>
            <person name="Belik A.R."/>
            <person name="Biryukov M.V."/>
            <person name="Baturina O.A."/>
            <person name="Kabilov M.R."/>
        </authorList>
    </citation>
    <scope>NUCLEOTIDE SEQUENCE [LARGE SCALE GENOMIC DNA]</scope>
    <source>
        <strain evidence="1 2">BP-8</strain>
    </source>
</reference>
<evidence type="ECO:0000313" key="2">
    <source>
        <dbReference type="Proteomes" id="UP001626628"/>
    </source>
</evidence>
<gene>
    <name evidence="1" type="ORF">WAB15_03725</name>
</gene>
<accession>A0ABZ2QF49</accession>
<name>A0ABZ2QF49_9ACTN</name>
<proteinExistence type="predicted"/>
<sequence>MWLLTHLLTLPIAPLRGTVWVLDQVLLTAEHEFYDPEPVHRQLAELERQLVDCRIGPEEFDAREDELLDRLEWLQSRRRQPRGG</sequence>
<dbReference type="Proteomes" id="UP001626628">
    <property type="component" value="Chromosome"/>
</dbReference>
<dbReference type="Pfam" id="PF05120">
    <property type="entry name" value="GvpG"/>
    <property type="match status" value="1"/>
</dbReference>
<protein>
    <submittedName>
        <fullName evidence="1">Gas vesicle protein GvpG</fullName>
    </submittedName>
</protein>
<dbReference type="InterPro" id="IPR007804">
    <property type="entry name" value="GvpG"/>
</dbReference>
<dbReference type="RefSeq" id="WP_407285300.1">
    <property type="nucleotide sequence ID" value="NZ_CP147982.1"/>
</dbReference>
<keyword evidence="2" id="KW-1185">Reference proteome</keyword>
<organism evidence="1 2">
    <name type="scientific">Streptomyces sirii</name>
    <dbReference type="NCBI Taxonomy" id="3127701"/>
    <lineage>
        <taxon>Bacteria</taxon>
        <taxon>Bacillati</taxon>
        <taxon>Actinomycetota</taxon>
        <taxon>Actinomycetes</taxon>
        <taxon>Kitasatosporales</taxon>
        <taxon>Streptomycetaceae</taxon>
        <taxon>Streptomyces</taxon>
    </lineage>
</organism>